<evidence type="ECO:0000259" key="3">
    <source>
        <dbReference type="Pfam" id="PF23981"/>
    </source>
</evidence>
<evidence type="ECO:0000313" key="5">
    <source>
        <dbReference type="Proteomes" id="UP000653056"/>
    </source>
</evidence>
<evidence type="ECO:0000259" key="2">
    <source>
        <dbReference type="Pfam" id="PF14341"/>
    </source>
</evidence>
<proteinExistence type="predicted"/>
<dbReference type="InterPro" id="IPR055729">
    <property type="entry name" value="DUF7305"/>
</dbReference>
<comment type="caution">
    <text evidence="4">The sequence shown here is derived from an EMBL/GenBank/DDBJ whole genome shotgun (WGS) entry which is preliminary data.</text>
</comment>
<keyword evidence="1" id="KW-1133">Transmembrane helix</keyword>
<evidence type="ECO:0000256" key="1">
    <source>
        <dbReference type="SAM" id="Phobius"/>
    </source>
</evidence>
<keyword evidence="5" id="KW-1185">Reference proteome</keyword>
<keyword evidence="1" id="KW-0812">Transmembrane</keyword>
<feature type="domain" description="Type 4 fimbrial biogenesis protein PilX N-terminal" evidence="2">
    <location>
        <begin position="11"/>
        <end position="60"/>
    </location>
</feature>
<dbReference type="Pfam" id="PF23981">
    <property type="entry name" value="DUF7305"/>
    <property type="match status" value="1"/>
</dbReference>
<sequence>MPHPVKKQREKGAALTVVLGLLIVTMLLAISAFQSSQSHERMAGNYRESILALNEAEAGVASFYQAIQQPEVFNFTFLGKTGKDALGALIDAASEATSTINDRIQGVTAIPGEANSTFDTANASWSAGSLNGSPGTYTWEVSAFHPAQVGNAIAPKTPTFWLISKGHYGQEGRQAIRMVKALFTIPESTSHPFDGVMTCEGFTLSGSGIIDSYDSYEGVYSANGNSHGSEIRITSQVQGMPVTLSGSAPIFGNVQVPGDLIATGSSPIIGDIMADGNVDIRGGNWWYEEQRKNGRVFGNIRVGGDIIVNGTAHGNVRSNGRIELNWGSQIEGDAVASEIAFPNNSNPDDFVIGSRQEVSGGAGVAPLPSAPTAAECNTLHVDERVGVFSSVASSGAFSLNGSGRDIVLSANGLHDPNGGPDITVEAKDIDGREVHVVRFDSFSLGGNARFIVGSSAQPVDMIMVIDGKTDIGGDGSFIISEGSTLQIVTSGQFNLTSSITVRDEKPSKRNEEGNTVPILSLVSNHHDAESPVKGQGGVRIGGASAFYGQVIAPYSMVDIHGSDGMYGVINARQVEISSAGGFHYDENFGNLASFGSKNEPGKPQLMLVLEQILQ</sequence>
<name>A0ABQ2YPC1_9GAMM</name>
<keyword evidence="1" id="KW-0472">Membrane</keyword>
<accession>A0ABQ2YPC1</accession>
<evidence type="ECO:0000313" key="4">
    <source>
        <dbReference type="EMBL" id="GGX90371.1"/>
    </source>
</evidence>
<protein>
    <recommendedName>
        <fullName evidence="6">Type 4 fimbrial biogenesis protein PilX N-terminal domain-containing protein</fullName>
    </recommendedName>
</protein>
<gene>
    <name evidence="4" type="ORF">GCM10007160_17290</name>
</gene>
<organism evidence="4 5">
    <name type="scientific">Litchfieldella qijiaojingensis</name>
    <dbReference type="NCBI Taxonomy" id="980347"/>
    <lineage>
        <taxon>Bacteria</taxon>
        <taxon>Pseudomonadati</taxon>
        <taxon>Pseudomonadota</taxon>
        <taxon>Gammaproteobacteria</taxon>
        <taxon>Oceanospirillales</taxon>
        <taxon>Halomonadaceae</taxon>
        <taxon>Litchfieldella</taxon>
    </lineage>
</organism>
<evidence type="ECO:0008006" key="6">
    <source>
        <dbReference type="Google" id="ProtNLM"/>
    </source>
</evidence>
<dbReference type="Pfam" id="PF14341">
    <property type="entry name" value="PilX_N"/>
    <property type="match status" value="1"/>
</dbReference>
<feature type="domain" description="DUF7305" evidence="3">
    <location>
        <begin position="460"/>
        <end position="588"/>
    </location>
</feature>
<dbReference type="Proteomes" id="UP000653056">
    <property type="component" value="Unassembled WGS sequence"/>
</dbReference>
<dbReference type="EMBL" id="BMXS01000007">
    <property type="protein sequence ID" value="GGX90371.1"/>
    <property type="molecule type" value="Genomic_DNA"/>
</dbReference>
<reference evidence="5" key="1">
    <citation type="journal article" date="2019" name="Int. J. Syst. Evol. Microbiol.">
        <title>The Global Catalogue of Microorganisms (GCM) 10K type strain sequencing project: providing services to taxonomists for standard genome sequencing and annotation.</title>
        <authorList>
            <consortium name="The Broad Institute Genomics Platform"/>
            <consortium name="The Broad Institute Genome Sequencing Center for Infectious Disease"/>
            <person name="Wu L."/>
            <person name="Ma J."/>
        </authorList>
    </citation>
    <scope>NUCLEOTIDE SEQUENCE [LARGE SCALE GENOMIC DNA]</scope>
    <source>
        <strain evidence="5">KCTC 22228</strain>
    </source>
</reference>
<dbReference type="RefSeq" id="WP_189468221.1">
    <property type="nucleotide sequence ID" value="NZ_BMXS01000007.1"/>
</dbReference>
<feature type="transmembrane region" description="Helical" evidence="1">
    <location>
        <begin position="12"/>
        <end position="33"/>
    </location>
</feature>
<dbReference type="InterPro" id="IPR025746">
    <property type="entry name" value="PilX_N_dom"/>
</dbReference>